<feature type="transmembrane region" description="Helical" evidence="6">
    <location>
        <begin position="35"/>
        <end position="57"/>
    </location>
</feature>
<dbReference type="PANTHER" id="PTHR36985:SF1">
    <property type="entry name" value="TRANSLOCATION AND ASSEMBLY MODULE SUBUNIT TAMB"/>
    <property type="match status" value="1"/>
</dbReference>
<reference evidence="8 9" key="1">
    <citation type="submission" date="2020-05" db="EMBL/GenBank/DDBJ databases">
        <title>Genomic Encyclopedia of Type Strains, Phase IV (KMG-V): Genome sequencing to study the core and pangenomes of soil and plant-associated prokaryotes.</title>
        <authorList>
            <person name="Whitman W."/>
        </authorList>
    </citation>
    <scope>NUCLEOTIDE SEQUENCE [LARGE SCALE GENOMIC DNA]</scope>
    <source>
        <strain evidence="8 9">C29</strain>
    </source>
</reference>
<comment type="subcellular location">
    <subcellularLocation>
        <location evidence="1">Membrane</location>
        <topology evidence="1">Single-pass membrane protein</topology>
    </subcellularLocation>
</comment>
<evidence type="ECO:0000313" key="9">
    <source>
        <dbReference type="Proteomes" id="UP001516061"/>
    </source>
</evidence>
<evidence type="ECO:0000256" key="4">
    <source>
        <dbReference type="ARBA" id="ARBA00023136"/>
    </source>
</evidence>
<evidence type="ECO:0000256" key="1">
    <source>
        <dbReference type="ARBA" id="ARBA00004167"/>
    </source>
</evidence>
<proteinExistence type="predicted"/>
<keyword evidence="2 6" id="KW-0812">Transmembrane</keyword>
<comment type="caution">
    <text evidence="8">The sequence shown here is derived from an EMBL/GenBank/DDBJ whole genome shotgun (WGS) entry which is preliminary data.</text>
</comment>
<dbReference type="RefSeq" id="WP_173804170.1">
    <property type="nucleotide sequence ID" value="NZ_JABSNM010000003.1"/>
</dbReference>
<evidence type="ECO:0000256" key="5">
    <source>
        <dbReference type="SAM" id="MobiDB-lite"/>
    </source>
</evidence>
<protein>
    <submittedName>
        <fullName evidence="8">Translocation and assembly module TamB</fullName>
    </submittedName>
</protein>
<keyword evidence="9" id="KW-1185">Reference proteome</keyword>
<dbReference type="InterPro" id="IPR007452">
    <property type="entry name" value="TamB_C"/>
</dbReference>
<gene>
    <name evidence="8" type="ORF">HNQ01_000892</name>
</gene>
<evidence type="ECO:0000313" key="8">
    <source>
        <dbReference type="EMBL" id="NRT55182.1"/>
    </source>
</evidence>
<feature type="domain" description="Translocation and assembly module TamB C-terminal" evidence="7">
    <location>
        <begin position="1090"/>
        <end position="1429"/>
    </location>
</feature>
<organism evidence="8 9">
    <name type="scientific">Sphaerotilus uruguayifluvii</name>
    <dbReference type="NCBI Taxonomy" id="2735897"/>
    <lineage>
        <taxon>Bacteria</taxon>
        <taxon>Pseudomonadati</taxon>
        <taxon>Pseudomonadota</taxon>
        <taxon>Betaproteobacteria</taxon>
        <taxon>Burkholderiales</taxon>
        <taxon>Sphaerotilaceae</taxon>
        <taxon>Sphaerotilus</taxon>
    </lineage>
</organism>
<evidence type="ECO:0000256" key="3">
    <source>
        <dbReference type="ARBA" id="ARBA00022989"/>
    </source>
</evidence>
<dbReference type="Pfam" id="PF04357">
    <property type="entry name" value="TamB"/>
    <property type="match status" value="1"/>
</dbReference>
<dbReference type="EMBL" id="JABSNM010000003">
    <property type="protein sequence ID" value="NRT55182.1"/>
    <property type="molecule type" value="Genomic_DNA"/>
</dbReference>
<feature type="region of interest" description="Disordered" evidence="5">
    <location>
        <begin position="1163"/>
        <end position="1196"/>
    </location>
</feature>
<dbReference type="PANTHER" id="PTHR36985">
    <property type="entry name" value="TRANSLOCATION AND ASSEMBLY MODULE SUBUNIT TAMB"/>
    <property type="match status" value="1"/>
</dbReference>
<sequence>MPRDDASAPSPSPDTPPAGAPALSGGGRGRRGSRWALALLTLVLLLTAAATLLLSALGSQDGSRRLLSMVPGLTVDGLRGRLAGDLDIDALELALGPGRTLRLEHLAWRGLQAGWPRGEAPSLRLASLEIGAIDLRGRSADDSPAVLPTALALPLALSVDRLHIGRLRVDAIRDRPVQDIVARIDLPAGSGARHRIDALALRWDRIGLRGRLALGAAAPLPLEAQLEIEPAHDTPVPDWRLDVGTRGPLARLALQARLVSHGQALDAEAEIRPDQRQPLSRLQAQMQAFDLAPFASGLPTTALSGRIDAQLDQRAGAATAQQLRVQADLVNHQPGRLDRQRIPVETLRLGALGDLRTADTGTLETLRIGLHDGRDPAGTVLGSGRWSIGSGAGTPLELALSATLQDLRPSRLDPRAPAMHVSGPLTLTWSQPQAASPPAAAVALPRATLLADLRGRLSGPAPGGAEVGEVRLLLQAQATAQRLELERLLASSGSARLEASGRAERSGEGRDERWRLRLQAGLAHFDPSLWWPGEAQGAWQRGPHRLDGHLDTDLTLPRPAAGVDAATLAASIDGQAHAELQPSVLAGVPLSGRLQLQRGARSSPAGSAGPLQADLALQAGAGAGSAEATELTLRGALAERGADDRWQATLRSGTLERLQPWLRLAGLDARLAGDLRGEAELQGRWPALRLQSRLDAGRLELPQRSTLRGLKLQARAGLQSAGDPLEIDLDLDRLEQPGRSLEALTLRGRGSLQEHQLNLDGRLVSAAASPADPGADAGDVAATPRRLQLRLALDGRLAEASRWLAAPDGPLNWQGRLRELDLRGADPAAPAPVMALLHLDDLPLSLQRLAEGATQLRAGPGRLALLDGRVAIDTLEARLAPQQPPRLALQARLEPLALAPVLQRLQPDLGWSGDLVLGGHLKLQSADGRTTLDGALRRESGDLSLEDRELGTGPRHLGLREIALQLQAADGLWQFSQRIDGSQLGRIDGRQSLRTRADQPWPAADSALDGRLELQVAQLEHWGGWLPAGWRLGGKLAGQAQIGGRAGAPTYAGTLQGSGLSVRNVLEGIDWRDAQLRVRLDGETARIDTFTVRAGTGTLDLRGQAELAGSPVLTLRLEADRFAALQRIDRRVVLSGGADLRLDAQQTRLQGRLKIDEGRFDLSQSEAPSLGDDVDVDRGSPGRGTRARDPAPASRRTTALDLRVDLGERFMLRGRGLGARLTGELRVGSPAGRLAVQGAIHAVDGTYAAYGQKLRIERSVISFTGVPENPRLDIEAIRPDLEDVRVGVSVTGTAQNPRVRLISEPSMSDTDRLSWLILGRASDGLGRTDLALLQRAATALIAGENDAPSLVERIGLDQLSVRQSGDGDSRETVVTLGKQISQRWYVGYERSLTAASGTWQLIYRAARRFTLRAQSGADNALDLIWTWQWGSPALLPPVRAASGATAGK</sequence>
<keyword evidence="4 6" id="KW-0472">Membrane</keyword>
<feature type="compositionally biased region" description="Pro residues" evidence="5">
    <location>
        <begin position="10"/>
        <end position="19"/>
    </location>
</feature>
<accession>A0ABX2G1A4</accession>
<dbReference type="Proteomes" id="UP001516061">
    <property type="component" value="Unassembled WGS sequence"/>
</dbReference>
<feature type="region of interest" description="Disordered" evidence="5">
    <location>
        <begin position="1"/>
        <end position="27"/>
    </location>
</feature>
<evidence type="ECO:0000256" key="6">
    <source>
        <dbReference type="SAM" id="Phobius"/>
    </source>
</evidence>
<name>A0ABX2G1A4_9BURK</name>
<keyword evidence="3 6" id="KW-1133">Transmembrane helix</keyword>
<evidence type="ECO:0000259" key="7">
    <source>
        <dbReference type="Pfam" id="PF04357"/>
    </source>
</evidence>
<evidence type="ECO:0000256" key="2">
    <source>
        <dbReference type="ARBA" id="ARBA00022692"/>
    </source>
</evidence>